<name>U9U8N1_RHIID</name>
<organism evidence="1">
    <name type="scientific">Rhizophagus irregularis (strain DAOM 181602 / DAOM 197198 / MUCL 43194)</name>
    <name type="common">Arbuscular mycorrhizal fungus</name>
    <name type="synonym">Glomus intraradices</name>
    <dbReference type="NCBI Taxonomy" id="747089"/>
    <lineage>
        <taxon>Eukaryota</taxon>
        <taxon>Fungi</taxon>
        <taxon>Fungi incertae sedis</taxon>
        <taxon>Mucoromycota</taxon>
        <taxon>Glomeromycotina</taxon>
        <taxon>Glomeromycetes</taxon>
        <taxon>Glomerales</taxon>
        <taxon>Glomeraceae</taxon>
        <taxon>Rhizophagus</taxon>
    </lineage>
</organism>
<evidence type="ECO:0000313" key="1">
    <source>
        <dbReference type="EMBL" id="ESA16769.1"/>
    </source>
</evidence>
<gene>
    <name evidence="1" type="ORF">GLOINDRAFT_84228</name>
</gene>
<dbReference type="EMBL" id="KI280773">
    <property type="protein sequence ID" value="ESA16769.1"/>
    <property type="molecule type" value="Genomic_DNA"/>
</dbReference>
<sequence>MIVRTLSIQFLTFLIYLVIDKFSKHRDKTVLGMCGITQITDQSINIHAARIVSLYFSLQIVHQMHIIFKSFNKLLLNFGSGAQGYVTSVLFLHLREKYNLDSVIFVTV</sequence>
<protein>
    <submittedName>
        <fullName evidence="1">Uncharacterized protein</fullName>
    </submittedName>
</protein>
<proteinExistence type="predicted"/>
<accession>U9U8N1</accession>
<reference evidence="1" key="1">
    <citation type="submission" date="2013-07" db="EMBL/GenBank/DDBJ databases">
        <title>The genome of an arbuscular mycorrhizal fungus provides insights into the evolution of the oldest plant symbiosis.</title>
        <authorList>
            <consortium name="DOE Joint Genome Institute"/>
            <person name="Tisserant E."/>
            <person name="Malbreil M."/>
            <person name="Kuo A."/>
            <person name="Kohler A."/>
            <person name="Symeonidi A."/>
            <person name="Balestrini R."/>
            <person name="Charron P."/>
            <person name="Duensing N."/>
            <person name="Frei-dit-Frey N."/>
            <person name="Gianinazzi-Pearson V."/>
            <person name="Gilbert B."/>
            <person name="Handa Y."/>
            <person name="Hijri M."/>
            <person name="Kaul R."/>
            <person name="Kawaguchi M."/>
            <person name="Krajinski F."/>
            <person name="Lammers P."/>
            <person name="Lapierre D."/>
            <person name="Masclaux F.G."/>
            <person name="Murat C."/>
            <person name="Morin E."/>
            <person name="Ndikumana S."/>
            <person name="Pagni M."/>
            <person name="Petitpierre D."/>
            <person name="Requena N."/>
            <person name="Rosikiewicz P."/>
            <person name="Riley R."/>
            <person name="Saito K."/>
            <person name="San Clemente H."/>
            <person name="Shapiro H."/>
            <person name="van Tuinen D."/>
            <person name="Becard G."/>
            <person name="Bonfante P."/>
            <person name="Paszkowski U."/>
            <person name="Shachar-Hill Y."/>
            <person name="Young J.P."/>
            <person name="Sanders I.R."/>
            <person name="Henrissat B."/>
            <person name="Rensing S.A."/>
            <person name="Grigoriev I.V."/>
            <person name="Corradi N."/>
            <person name="Roux C."/>
            <person name="Martin F."/>
        </authorList>
    </citation>
    <scope>NUCLEOTIDE SEQUENCE</scope>
    <source>
        <strain evidence="1">DAOM 197198</strain>
    </source>
</reference>
<dbReference type="HOGENOM" id="CLU_2198326_0_0_1"/>
<dbReference type="AlphaFoldDB" id="U9U8N1"/>